<organism evidence="2 3">
    <name type="scientific">Stephanodiscus triporus</name>
    <dbReference type="NCBI Taxonomy" id="2934178"/>
    <lineage>
        <taxon>Eukaryota</taxon>
        <taxon>Sar</taxon>
        <taxon>Stramenopiles</taxon>
        <taxon>Ochrophyta</taxon>
        <taxon>Bacillariophyta</taxon>
        <taxon>Coscinodiscophyceae</taxon>
        <taxon>Thalassiosirophycidae</taxon>
        <taxon>Stephanodiscales</taxon>
        <taxon>Stephanodiscaceae</taxon>
        <taxon>Stephanodiscus</taxon>
    </lineage>
</organism>
<dbReference type="InterPro" id="IPR008978">
    <property type="entry name" value="HSP20-like_chaperone"/>
</dbReference>
<sequence length="106" mass="12347">MIYYYINIQQHSRWRAKSKYIVKPNKIIIKLGKVKSGTGTYSSYDSWMQLMSKKSKDKTAAKRGKDDPMGGIMDMMKDMYEEGDDNMKKVIGEAMYKQRMGLFPLV</sequence>
<dbReference type="InterPro" id="IPR007699">
    <property type="entry name" value="SGS_dom"/>
</dbReference>
<keyword evidence="3" id="KW-1185">Reference proteome</keyword>
<dbReference type="PANTHER" id="PTHR47686">
    <property type="entry name" value="SGS DOMAIN-CONTAINING PROTEIN"/>
    <property type="match status" value="1"/>
</dbReference>
<evidence type="ECO:0000259" key="1">
    <source>
        <dbReference type="PROSITE" id="PS51048"/>
    </source>
</evidence>
<evidence type="ECO:0000313" key="2">
    <source>
        <dbReference type="EMBL" id="KAL3772309.1"/>
    </source>
</evidence>
<evidence type="ECO:0000313" key="3">
    <source>
        <dbReference type="Proteomes" id="UP001530315"/>
    </source>
</evidence>
<dbReference type="EMBL" id="JALLAZ020001581">
    <property type="protein sequence ID" value="KAL3772309.1"/>
    <property type="molecule type" value="Genomic_DNA"/>
</dbReference>
<reference evidence="2 3" key="1">
    <citation type="submission" date="2024-10" db="EMBL/GenBank/DDBJ databases">
        <title>Updated reference genomes for cyclostephanoid diatoms.</title>
        <authorList>
            <person name="Roberts W.R."/>
            <person name="Alverson A.J."/>
        </authorList>
    </citation>
    <scope>NUCLEOTIDE SEQUENCE [LARGE SCALE GENOMIC DNA]</scope>
    <source>
        <strain evidence="2 3">AJA276-08</strain>
    </source>
</reference>
<dbReference type="Proteomes" id="UP001530315">
    <property type="component" value="Unassembled WGS sequence"/>
</dbReference>
<protein>
    <recommendedName>
        <fullName evidence="1">SGS domain-containing protein</fullName>
    </recommendedName>
</protein>
<accession>A0ABD3N882</accession>
<feature type="domain" description="SGS" evidence="1">
    <location>
        <begin position="36"/>
        <end position="106"/>
    </location>
</feature>
<dbReference type="PROSITE" id="PS51048">
    <property type="entry name" value="SGS"/>
    <property type="match status" value="1"/>
</dbReference>
<name>A0ABD3N882_9STRA</name>
<dbReference type="AlphaFoldDB" id="A0ABD3N882"/>
<comment type="caution">
    <text evidence="2">The sequence shown here is derived from an EMBL/GenBank/DDBJ whole genome shotgun (WGS) entry which is preliminary data.</text>
</comment>
<gene>
    <name evidence="2" type="ORF">ACHAW5_004914</name>
</gene>
<dbReference type="SUPFAM" id="SSF49764">
    <property type="entry name" value="HSP20-like chaperones"/>
    <property type="match status" value="1"/>
</dbReference>
<proteinExistence type="predicted"/>
<dbReference type="PANTHER" id="PTHR47686:SF1">
    <property type="entry name" value="CALCYCLIN-BINDING PROTEIN"/>
    <property type="match status" value="1"/>
</dbReference>